<feature type="compositionally biased region" description="Basic and acidic residues" evidence="1">
    <location>
        <begin position="138"/>
        <end position="147"/>
    </location>
</feature>
<feature type="compositionally biased region" description="Polar residues" evidence="1">
    <location>
        <begin position="116"/>
        <end position="133"/>
    </location>
</feature>
<feature type="non-terminal residue" evidence="4">
    <location>
        <position position="147"/>
    </location>
</feature>
<dbReference type="GO" id="GO:0005576">
    <property type="term" value="C:extracellular region"/>
    <property type="evidence" value="ECO:0007669"/>
    <property type="project" value="InterPro"/>
</dbReference>
<keyword evidence="2" id="KW-0732">Signal</keyword>
<dbReference type="InterPro" id="IPR036508">
    <property type="entry name" value="Chitin-bd_dom_sf"/>
</dbReference>
<dbReference type="Pfam" id="PF01607">
    <property type="entry name" value="CBM_14"/>
    <property type="match status" value="1"/>
</dbReference>
<dbReference type="SMART" id="SM00494">
    <property type="entry name" value="ChtBD2"/>
    <property type="match status" value="1"/>
</dbReference>
<evidence type="ECO:0000259" key="3">
    <source>
        <dbReference type="PROSITE" id="PS50940"/>
    </source>
</evidence>
<dbReference type="EMBL" id="GEFM01004570">
    <property type="protein sequence ID" value="JAP71226.1"/>
    <property type="molecule type" value="mRNA"/>
</dbReference>
<dbReference type="SUPFAM" id="SSF57625">
    <property type="entry name" value="Invertebrate chitin-binding proteins"/>
    <property type="match status" value="1"/>
</dbReference>
<accession>A0A131XZS4</accession>
<dbReference type="InterPro" id="IPR002557">
    <property type="entry name" value="Chitin-bd_dom"/>
</dbReference>
<evidence type="ECO:0000256" key="1">
    <source>
        <dbReference type="SAM" id="MobiDB-lite"/>
    </source>
</evidence>
<evidence type="ECO:0000313" key="4">
    <source>
        <dbReference type="EMBL" id="JAP71226.1"/>
    </source>
</evidence>
<feature type="signal peptide" evidence="2">
    <location>
        <begin position="1"/>
        <end position="18"/>
    </location>
</feature>
<sequence>CLVIILLITSSFVRVGHCQQDSTEERPSPLFQTAGTHGEGSPDEASDSLSCSKPGYHADASTGCRKYHHCGKLLDGTWRKIALSCPSGTSFDQSRLGCIPGHVPCGQLEDSTAVTAGNAGQNVPSEETVTESVPTLVGDKDVPSANK</sequence>
<dbReference type="PROSITE" id="PS50940">
    <property type="entry name" value="CHIT_BIND_II"/>
    <property type="match status" value="1"/>
</dbReference>
<feature type="chain" id="PRO_5007284166" evidence="2">
    <location>
        <begin position="19"/>
        <end position="147"/>
    </location>
</feature>
<evidence type="ECO:0000256" key="2">
    <source>
        <dbReference type="SAM" id="SignalP"/>
    </source>
</evidence>
<feature type="region of interest" description="Disordered" evidence="1">
    <location>
        <begin position="116"/>
        <end position="147"/>
    </location>
</feature>
<feature type="non-terminal residue" evidence="4">
    <location>
        <position position="1"/>
    </location>
</feature>
<name>A0A131XZS4_IXORI</name>
<protein>
    <submittedName>
        <fullName evidence="4">Putative conserved secreted protein</fullName>
    </submittedName>
</protein>
<dbReference type="GO" id="GO:0008061">
    <property type="term" value="F:chitin binding"/>
    <property type="evidence" value="ECO:0007669"/>
    <property type="project" value="InterPro"/>
</dbReference>
<proteinExistence type="evidence at transcript level"/>
<feature type="domain" description="Chitin-binding type-2" evidence="3">
    <location>
        <begin position="48"/>
        <end position="107"/>
    </location>
</feature>
<reference evidence="4" key="1">
    <citation type="submission" date="2016-02" db="EMBL/GenBank/DDBJ databases">
        <title>RNAseq analyses of the midgut from blood- or serum-fed Ixodes ricinus ticks.</title>
        <authorList>
            <person name="Perner J."/>
            <person name="Provaznik J."/>
            <person name="Schrenkova J."/>
            <person name="Urbanova V."/>
            <person name="Ribeiro J.M."/>
            <person name="Kopacek P."/>
        </authorList>
    </citation>
    <scope>NUCLEOTIDE SEQUENCE</scope>
    <source>
        <tissue evidence="4">Gut</tissue>
    </source>
</reference>
<dbReference type="AlphaFoldDB" id="A0A131XZS4"/>
<feature type="region of interest" description="Disordered" evidence="1">
    <location>
        <begin position="20"/>
        <end position="51"/>
    </location>
</feature>
<organism evidence="4">
    <name type="scientific">Ixodes ricinus</name>
    <name type="common">Common tick</name>
    <name type="synonym">Acarus ricinus</name>
    <dbReference type="NCBI Taxonomy" id="34613"/>
    <lineage>
        <taxon>Eukaryota</taxon>
        <taxon>Metazoa</taxon>
        <taxon>Ecdysozoa</taxon>
        <taxon>Arthropoda</taxon>
        <taxon>Chelicerata</taxon>
        <taxon>Arachnida</taxon>
        <taxon>Acari</taxon>
        <taxon>Parasitiformes</taxon>
        <taxon>Ixodida</taxon>
        <taxon>Ixodoidea</taxon>
        <taxon>Ixodidae</taxon>
        <taxon>Ixodinae</taxon>
        <taxon>Ixodes</taxon>
    </lineage>
</organism>
<dbReference type="Gene3D" id="2.170.140.10">
    <property type="entry name" value="Chitin binding domain"/>
    <property type="match status" value="1"/>
</dbReference>